<dbReference type="InterPro" id="IPR001466">
    <property type="entry name" value="Beta-lactam-related"/>
</dbReference>
<dbReference type="EMBL" id="CAEZZD010000002">
    <property type="protein sequence ID" value="CAB4739048.1"/>
    <property type="molecule type" value="Genomic_DNA"/>
</dbReference>
<dbReference type="PANTHER" id="PTHR46825:SF15">
    <property type="entry name" value="BETA-LACTAMASE-RELATED DOMAIN-CONTAINING PROTEIN"/>
    <property type="match status" value="1"/>
</dbReference>
<dbReference type="EMBL" id="CAFBPK010000025">
    <property type="protein sequence ID" value="CAB5026949.1"/>
    <property type="molecule type" value="Genomic_DNA"/>
</dbReference>
<evidence type="ECO:0000256" key="3">
    <source>
        <dbReference type="ARBA" id="ARBA00023251"/>
    </source>
</evidence>
<evidence type="ECO:0000313" key="10">
    <source>
        <dbReference type="EMBL" id="CAB4847310.1"/>
    </source>
</evidence>
<dbReference type="GO" id="GO:0017001">
    <property type="term" value="P:antibiotic catabolic process"/>
    <property type="evidence" value="ECO:0007669"/>
    <property type="project" value="InterPro"/>
</dbReference>
<dbReference type="AlphaFoldDB" id="A0A6J6PD66"/>
<protein>
    <submittedName>
        <fullName evidence="7">Unannotated protein</fullName>
    </submittedName>
</protein>
<evidence type="ECO:0000313" key="9">
    <source>
        <dbReference type="EMBL" id="CAB4810443.1"/>
    </source>
</evidence>
<sequence length="552" mass="60446">MSQVTISEFELTQIKSYVQNLITHNPIPGGTVAIFDTSGVVADFAFGFAELASQTPMKIDHKFEIGSISKTLTSLLVLALADDGLIDIDKPVIDYIPWFDCGKPFAAITARHLMSHTSGLIMGSDHIPDELAQVWSLRDLSRSGDLGERFHYSNVGYMVLGALIQQVSGSTVSDQLRNRVLVPMGIPDARVGVVHADRKVMATGHWPLYDDQTWLEGDPLVAATWFEIACADGNVAADIRELSKLGQLLLSDGQLDGHQVISAKAFNQLVNPVAPTGEDIANWGDHSNVTSSRYGLGVNVETIHENHCVTHGGGMVGYATFLLADLTAGLGVSVLTNGNGDFPAAQLIARVIHNCLLKGFENIPSPDAKVHAAELEDVFFGEFTSTLDCGEEMKIQVRPDDDLVQIICNGEQGYLTRTWSKRFIATNPALRKFHFEWDGENWTYGPHLLSTKKQNFLPPSADQLSLLGHYRCYSPWFTNFRIVYRSGSLFMIASGGVEAPNIDQELVAIGLGIYRIGSDEWMPERLFIGPVIDGKAISVTRDGLAYSRSFTD</sequence>
<evidence type="ECO:0000259" key="4">
    <source>
        <dbReference type="Pfam" id="PF00144"/>
    </source>
</evidence>
<dbReference type="Gene3D" id="3.40.710.10">
    <property type="entry name" value="DD-peptidase/beta-lactamase superfamily"/>
    <property type="match status" value="1"/>
</dbReference>
<dbReference type="InterPro" id="IPR050491">
    <property type="entry name" value="AmpC-like"/>
</dbReference>
<dbReference type="SUPFAM" id="SSF56601">
    <property type="entry name" value="beta-lactamase/transpeptidase-like"/>
    <property type="match status" value="1"/>
</dbReference>
<dbReference type="Pfam" id="PF00144">
    <property type="entry name" value="Beta-lactamase"/>
    <property type="match status" value="1"/>
</dbReference>
<organism evidence="7">
    <name type="scientific">freshwater metagenome</name>
    <dbReference type="NCBI Taxonomy" id="449393"/>
    <lineage>
        <taxon>unclassified sequences</taxon>
        <taxon>metagenomes</taxon>
        <taxon>ecological metagenomes</taxon>
    </lineage>
</organism>
<keyword evidence="3" id="KW-0046">Antibiotic resistance</keyword>
<evidence type="ECO:0000313" key="12">
    <source>
        <dbReference type="EMBL" id="CAB5043637.1"/>
    </source>
</evidence>
<evidence type="ECO:0000313" key="6">
    <source>
        <dbReference type="EMBL" id="CAB4341441.1"/>
    </source>
</evidence>
<dbReference type="InterPro" id="IPR012338">
    <property type="entry name" value="Beta-lactam/transpept-like"/>
</dbReference>
<gene>
    <name evidence="7" type="ORF">UFOPK2648_00119</name>
    <name evidence="8" type="ORF">UFOPK2824_00030</name>
    <name evidence="9" type="ORF">UFOPK3037_01260</name>
    <name evidence="10" type="ORF">UFOPK3278_00554</name>
    <name evidence="6" type="ORF">UFOPK3406_01032</name>
    <name evidence="5" type="ORF">UFOPK3925_00154</name>
    <name evidence="11" type="ORF">UFOPK4097_01306</name>
    <name evidence="12" type="ORF">UFOPK4301_00019</name>
</gene>
<accession>A0A6J6PD66</accession>
<dbReference type="PROSITE" id="PS00336">
    <property type="entry name" value="BETA_LACTAMASE_C"/>
    <property type="match status" value="1"/>
</dbReference>
<dbReference type="InterPro" id="IPR001586">
    <property type="entry name" value="Beta-lactam_class-C_AS"/>
</dbReference>
<dbReference type="EMBL" id="CAEZYC010000002">
    <property type="protein sequence ID" value="CAB4697430.1"/>
    <property type="molecule type" value="Genomic_DNA"/>
</dbReference>
<name>A0A6J6PD66_9ZZZZ</name>
<dbReference type="PANTHER" id="PTHR46825">
    <property type="entry name" value="D-ALANYL-D-ALANINE-CARBOXYPEPTIDASE/ENDOPEPTIDASE AMPH"/>
    <property type="match status" value="1"/>
</dbReference>
<feature type="domain" description="Beta-lactamase-related" evidence="4">
    <location>
        <begin position="16"/>
        <end position="349"/>
    </location>
</feature>
<dbReference type="EMBL" id="CAESAI010000025">
    <property type="protein sequence ID" value="CAB4341441.1"/>
    <property type="molecule type" value="Genomic_DNA"/>
</dbReference>
<dbReference type="EMBL" id="CAFBIX010000015">
    <property type="protein sequence ID" value="CAB4847310.1"/>
    <property type="molecule type" value="Genomic_DNA"/>
</dbReference>
<keyword evidence="2" id="KW-0378">Hydrolase</keyword>
<dbReference type="GO" id="GO:0030288">
    <property type="term" value="C:outer membrane-bounded periplasmic space"/>
    <property type="evidence" value="ECO:0007669"/>
    <property type="project" value="InterPro"/>
</dbReference>
<evidence type="ECO:0000313" key="7">
    <source>
        <dbReference type="EMBL" id="CAB4697430.1"/>
    </source>
</evidence>
<dbReference type="GO" id="GO:0046677">
    <property type="term" value="P:response to antibiotic"/>
    <property type="evidence" value="ECO:0007669"/>
    <property type="project" value="UniProtKB-KW"/>
</dbReference>
<evidence type="ECO:0000313" key="5">
    <source>
        <dbReference type="EMBL" id="CAB4330762.1"/>
    </source>
</evidence>
<proteinExistence type="predicted"/>
<evidence type="ECO:0000256" key="1">
    <source>
        <dbReference type="ARBA" id="ARBA00001526"/>
    </source>
</evidence>
<dbReference type="EMBL" id="CAESAD010000001">
    <property type="protein sequence ID" value="CAB4330762.1"/>
    <property type="molecule type" value="Genomic_DNA"/>
</dbReference>
<evidence type="ECO:0000256" key="2">
    <source>
        <dbReference type="ARBA" id="ARBA00022801"/>
    </source>
</evidence>
<comment type="catalytic activity">
    <reaction evidence="1">
        <text>a beta-lactam + H2O = a substituted beta-amino acid</text>
        <dbReference type="Rhea" id="RHEA:20401"/>
        <dbReference type="ChEBI" id="CHEBI:15377"/>
        <dbReference type="ChEBI" id="CHEBI:35627"/>
        <dbReference type="ChEBI" id="CHEBI:140347"/>
        <dbReference type="EC" id="3.5.2.6"/>
    </reaction>
</comment>
<dbReference type="EMBL" id="CAFBQG010000001">
    <property type="protein sequence ID" value="CAB5043637.1"/>
    <property type="molecule type" value="Genomic_DNA"/>
</dbReference>
<dbReference type="GO" id="GO:0008800">
    <property type="term" value="F:beta-lactamase activity"/>
    <property type="evidence" value="ECO:0007669"/>
    <property type="project" value="UniProtKB-EC"/>
</dbReference>
<evidence type="ECO:0000313" key="11">
    <source>
        <dbReference type="EMBL" id="CAB5026949.1"/>
    </source>
</evidence>
<evidence type="ECO:0000313" key="8">
    <source>
        <dbReference type="EMBL" id="CAB4739048.1"/>
    </source>
</evidence>
<dbReference type="EMBL" id="CAFAAO010000018">
    <property type="protein sequence ID" value="CAB4810443.1"/>
    <property type="molecule type" value="Genomic_DNA"/>
</dbReference>
<reference evidence="7" key="1">
    <citation type="submission" date="2020-05" db="EMBL/GenBank/DDBJ databases">
        <authorList>
            <person name="Chiriac C."/>
            <person name="Salcher M."/>
            <person name="Ghai R."/>
            <person name="Kavagutti S V."/>
        </authorList>
    </citation>
    <scope>NUCLEOTIDE SEQUENCE</scope>
</reference>